<feature type="transmembrane region" description="Helical" evidence="7">
    <location>
        <begin position="160"/>
        <end position="179"/>
    </location>
</feature>
<evidence type="ECO:0000256" key="7">
    <source>
        <dbReference type="HAMAP-Rule" id="MF_00862"/>
    </source>
</evidence>
<feature type="transmembrane region" description="Helical" evidence="7">
    <location>
        <begin position="416"/>
        <end position="435"/>
    </location>
</feature>
<dbReference type="EMBL" id="NOXT01000087">
    <property type="protein sequence ID" value="OYQ31279.1"/>
    <property type="molecule type" value="Genomic_DNA"/>
</dbReference>
<evidence type="ECO:0000256" key="5">
    <source>
        <dbReference type="ARBA" id="ARBA00022989"/>
    </source>
</evidence>
<feature type="transmembrane region" description="Helical" evidence="7">
    <location>
        <begin position="38"/>
        <end position="57"/>
    </location>
</feature>
<reference evidence="11 12" key="1">
    <citation type="submission" date="2017-07" db="EMBL/GenBank/DDBJ databases">
        <title>Sandarakinorhabdus cyanobacteriorum sp. nov., a novel bacterium isolated from cyanobacterial aggregates in a eutrophic lake.</title>
        <authorList>
            <person name="Cai H."/>
        </authorList>
    </citation>
    <scope>NUCLEOTIDE SEQUENCE [LARGE SCALE GENOMIC DNA]</scope>
    <source>
        <strain evidence="11 12">TH057</strain>
    </source>
</reference>
<dbReference type="Proteomes" id="UP000216991">
    <property type="component" value="Unassembled WGS sequence"/>
</dbReference>
<evidence type="ECO:0000256" key="6">
    <source>
        <dbReference type="ARBA" id="ARBA00023136"/>
    </source>
</evidence>
<keyword evidence="5 7" id="KW-1133">Transmembrane helix</keyword>
<evidence type="ECO:0000256" key="8">
    <source>
        <dbReference type="RuleBase" id="RU000320"/>
    </source>
</evidence>
<evidence type="ECO:0000256" key="3">
    <source>
        <dbReference type="ARBA" id="ARBA00022475"/>
    </source>
</evidence>
<feature type="domain" description="NADH:quinone oxidoreductase/Mrp antiporter transmembrane" evidence="9">
    <location>
        <begin position="123"/>
        <end position="341"/>
    </location>
</feature>
<dbReference type="OrthoDB" id="9811798at2"/>
<dbReference type="Pfam" id="PF00662">
    <property type="entry name" value="Proton_antipo_N"/>
    <property type="match status" value="1"/>
</dbReference>
<keyword evidence="6 7" id="KW-0472">Membrane</keyword>
<evidence type="ECO:0000313" key="12">
    <source>
        <dbReference type="Proteomes" id="UP000216991"/>
    </source>
</evidence>
<feature type="transmembrane region" description="Helical" evidence="7">
    <location>
        <begin position="238"/>
        <end position="258"/>
    </location>
</feature>
<comment type="function">
    <text evidence="7">Part of an energy-coupled inorganic carbon pump.</text>
</comment>
<dbReference type="InterPro" id="IPR046396">
    <property type="entry name" value="Transporter_DabB"/>
</dbReference>
<dbReference type="PANTHER" id="PTHR42829">
    <property type="entry name" value="NADH-UBIQUINONE OXIDOREDUCTASE CHAIN 5"/>
    <property type="match status" value="1"/>
</dbReference>
<keyword evidence="4 7" id="KW-0812">Transmembrane</keyword>
<comment type="caution">
    <text evidence="11">The sequence shown here is derived from an EMBL/GenBank/DDBJ whole genome shotgun (WGS) entry which is preliminary data.</text>
</comment>
<feature type="transmembrane region" description="Helical" evidence="7">
    <location>
        <begin position="304"/>
        <end position="325"/>
    </location>
</feature>
<dbReference type="InterPro" id="IPR003945">
    <property type="entry name" value="NU5C-like"/>
</dbReference>
<dbReference type="GO" id="GO:0005886">
    <property type="term" value="C:plasma membrane"/>
    <property type="evidence" value="ECO:0007669"/>
    <property type="project" value="UniProtKB-SubCell"/>
</dbReference>
<dbReference type="Pfam" id="PF00361">
    <property type="entry name" value="Proton_antipo_M"/>
    <property type="match status" value="1"/>
</dbReference>
<dbReference type="RefSeq" id="WP_094472931.1">
    <property type="nucleotide sequence ID" value="NZ_NOXT01000087.1"/>
</dbReference>
<feature type="transmembrane region" description="Helical" evidence="7">
    <location>
        <begin position="105"/>
        <end position="122"/>
    </location>
</feature>
<evidence type="ECO:0000259" key="10">
    <source>
        <dbReference type="Pfam" id="PF00662"/>
    </source>
</evidence>
<organism evidence="11 12">
    <name type="scientific">Sandarakinorhabdus cyanobacteriorum</name>
    <dbReference type="NCBI Taxonomy" id="1981098"/>
    <lineage>
        <taxon>Bacteria</taxon>
        <taxon>Pseudomonadati</taxon>
        <taxon>Pseudomonadota</taxon>
        <taxon>Alphaproteobacteria</taxon>
        <taxon>Sphingomonadales</taxon>
        <taxon>Sphingosinicellaceae</taxon>
        <taxon>Sandarakinorhabdus</taxon>
    </lineage>
</organism>
<comment type="subunit">
    <text evidence="7">Forms a complex with DabA.</text>
</comment>
<dbReference type="GO" id="GO:0042773">
    <property type="term" value="P:ATP synthesis coupled electron transport"/>
    <property type="evidence" value="ECO:0007669"/>
    <property type="project" value="InterPro"/>
</dbReference>
<feature type="transmembrane region" description="Helical" evidence="7">
    <location>
        <begin position="387"/>
        <end position="404"/>
    </location>
</feature>
<feature type="transmembrane region" description="Helical" evidence="7">
    <location>
        <begin position="128"/>
        <end position="148"/>
    </location>
</feature>
<protein>
    <recommendedName>
        <fullName evidence="7">Probable inorganic carbon transporter subunit DabB</fullName>
    </recommendedName>
</protein>
<proteinExistence type="inferred from homology"/>
<feature type="transmembrane region" description="Helical" evidence="7">
    <location>
        <begin position="6"/>
        <end position="26"/>
    </location>
</feature>
<comment type="similarity">
    <text evidence="7">Belongs to the inorganic carbon transporter (TC 9.A.2) DabB family.</text>
</comment>
<dbReference type="InterPro" id="IPR001750">
    <property type="entry name" value="ND/Mrp_TM"/>
</dbReference>
<keyword evidence="3 7" id="KW-1003">Cell membrane</keyword>
<feature type="transmembrane region" description="Helical" evidence="7">
    <location>
        <begin position="455"/>
        <end position="473"/>
    </location>
</feature>
<dbReference type="GO" id="GO:0012505">
    <property type="term" value="C:endomembrane system"/>
    <property type="evidence" value="ECO:0007669"/>
    <property type="project" value="UniProtKB-SubCell"/>
</dbReference>
<keyword evidence="2 7" id="KW-0813">Transport</keyword>
<dbReference type="GO" id="GO:0015990">
    <property type="term" value="P:electron transport coupled proton transport"/>
    <property type="evidence" value="ECO:0007669"/>
    <property type="project" value="TreeGrafter"/>
</dbReference>
<sequence>MTITPLVWSALAGPLALLAVALVPAANPKALAANARTAALIALATALAGAIGVALAGPAASPALSGVSILFDGLTAVMFLLVSFVGSIVVHFSRNYMAGDPGHARFTRLLSVTLASVLLLILSGNMAMFFIAWVATSIGLNQLLLFYGDRQAAILAARKKFIASRIGDAALGVAIYSLWQASGTLEFTGMVEALKAQGSATPGVILAGVLIAVAALLKSAQFPLHGWITEVMETPTPVSALLHAGIINAGGFLALRFAPLLELSPAAMDLLLVVGGFTALFASVVMLTQNAIKVSLAWSTIAQMGFMLLQCGLGAWPAALLHIVAHSLYKAHAFLSSGSVIDIARASWSPSPGGAPHPARLAMAVALVLAAVGVTGTLSGFEVASQPGVFALGAILLMGLTHYIAQSIDQRPTGFVIARTVVGAIAVAAGWFALQAGMAALMDGTLPAEGARTDLVALIAIAIIVAGFAALTIGQASFITAKGAATPAWARAFYVHVQNGLYVNTLANRLVLALWPTSLPARR</sequence>
<dbReference type="PRINTS" id="PR01434">
    <property type="entry name" value="NADHDHGNASE5"/>
</dbReference>
<comment type="subcellular location">
    <subcellularLocation>
        <location evidence="7">Cell membrane</location>
        <topology evidence="7">Multi-pass membrane protein</topology>
    </subcellularLocation>
    <subcellularLocation>
        <location evidence="1">Endomembrane system</location>
        <topology evidence="1">Multi-pass membrane protein</topology>
    </subcellularLocation>
    <subcellularLocation>
        <location evidence="8">Membrane</location>
        <topology evidence="8">Multi-pass membrane protein</topology>
    </subcellularLocation>
</comment>
<evidence type="ECO:0000313" key="11">
    <source>
        <dbReference type="EMBL" id="OYQ31279.1"/>
    </source>
</evidence>
<evidence type="ECO:0000256" key="1">
    <source>
        <dbReference type="ARBA" id="ARBA00004127"/>
    </source>
</evidence>
<name>A0A255YPY6_9SPHN</name>
<dbReference type="InterPro" id="IPR001516">
    <property type="entry name" value="Proton_antipo_N"/>
</dbReference>
<dbReference type="GO" id="GO:0003954">
    <property type="term" value="F:NADH dehydrogenase activity"/>
    <property type="evidence" value="ECO:0007669"/>
    <property type="project" value="TreeGrafter"/>
</dbReference>
<feature type="transmembrane region" description="Helical" evidence="7">
    <location>
        <begin position="270"/>
        <end position="292"/>
    </location>
</feature>
<dbReference type="HAMAP" id="MF_00862">
    <property type="entry name" value="DabB"/>
    <property type="match status" value="1"/>
</dbReference>
<evidence type="ECO:0000256" key="4">
    <source>
        <dbReference type="ARBA" id="ARBA00022692"/>
    </source>
</evidence>
<dbReference type="GO" id="GO:0008137">
    <property type="term" value="F:NADH dehydrogenase (ubiquinone) activity"/>
    <property type="evidence" value="ECO:0007669"/>
    <property type="project" value="InterPro"/>
</dbReference>
<evidence type="ECO:0000259" key="9">
    <source>
        <dbReference type="Pfam" id="PF00361"/>
    </source>
</evidence>
<dbReference type="AlphaFoldDB" id="A0A255YPY6"/>
<evidence type="ECO:0000256" key="2">
    <source>
        <dbReference type="ARBA" id="ARBA00022448"/>
    </source>
</evidence>
<feature type="transmembrane region" description="Helical" evidence="7">
    <location>
        <begin position="199"/>
        <end position="217"/>
    </location>
</feature>
<gene>
    <name evidence="7" type="primary">dabB</name>
    <name evidence="11" type="ORF">CHU93_04345</name>
</gene>
<dbReference type="NCBIfam" id="NF006029">
    <property type="entry name" value="PRK08168.1"/>
    <property type="match status" value="1"/>
</dbReference>
<feature type="domain" description="NADH-Ubiquinone oxidoreductase (complex I) chain 5 N-terminal" evidence="10">
    <location>
        <begin position="67"/>
        <end position="106"/>
    </location>
</feature>
<accession>A0A255YPY6</accession>
<feature type="transmembrane region" description="Helical" evidence="7">
    <location>
        <begin position="360"/>
        <end position="381"/>
    </location>
</feature>
<keyword evidence="12" id="KW-1185">Reference proteome</keyword>
<feature type="transmembrane region" description="Helical" evidence="7">
    <location>
        <begin position="69"/>
        <end position="93"/>
    </location>
</feature>
<dbReference type="PANTHER" id="PTHR42829:SF1">
    <property type="entry name" value="INORGANIC CARBON TRANSPORTER SUBUNIT DABB-RELATED"/>
    <property type="match status" value="1"/>
</dbReference>